<dbReference type="EMBL" id="JAUEPN010000004">
    <property type="protein sequence ID" value="KAK3295145.1"/>
    <property type="molecule type" value="Genomic_DNA"/>
</dbReference>
<reference evidence="3" key="2">
    <citation type="submission" date="2023-06" db="EMBL/GenBank/DDBJ databases">
        <authorList>
            <consortium name="Lawrence Berkeley National Laboratory"/>
            <person name="Haridas S."/>
            <person name="Hensen N."/>
            <person name="Bonometti L."/>
            <person name="Westerberg I."/>
            <person name="Brannstrom I.O."/>
            <person name="Guillou S."/>
            <person name="Cros-Aarteil S."/>
            <person name="Calhoun S."/>
            <person name="Kuo A."/>
            <person name="Mondo S."/>
            <person name="Pangilinan J."/>
            <person name="Riley R."/>
            <person name="Labutti K."/>
            <person name="Andreopoulos B."/>
            <person name="Lipzen A."/>
            <person name="Chen C."/>
            <person name="Yanf M."/>
            <person name="Daum C."/>
            <person name="Ng V."/>
            <person name="Clum A."/>
            <person name="Steindorff A."/>
            <person name="Ohm R."/>
            <person name="Martin F."/>
            <person name="Silar P."/>
            <person name="Natvig D."/>
            <person name="Lalanne C."/>
            <person name="Gautier V."/>
            <person name="Ament-Velasquez S.L."/>
            <person name="Kruys A."/>
            <person name="Hutchinson M.I."/>
            <person name="Powell A.J."/>
            <person name="Barry K."/>
            <person name="Miller A.N."/>
            <person name="Grigoriev I.V."/>
            <person name="Debuchy R."/>
            <person name="Gladieux P."/>
            <person name="Thoren M.H."/>
            <person name="Johannesson H."/>
        </authorList>
    </citation>
    <scope>NUCLEOTIDE SEQUENCE</scope>
    <source>
        <strain evidence="3">CBS 168.71</strain>
    </source>
</reference>
<accession>A0AAE0LS05</accession>
<evidence type="ECO:0000256" key="1">
    <source>
        <dbReference type="ARBA" id="ARBA00023242"/>
    </source>
</evidence>
<sequence>MEECSTLSALRQFPYDYLMHAMLGLAASHLGIYGAAVSSHALSHRVKAITLLNQALSTPPKSTAEADARYAAILALAFQASCMPEGMTEFMSMIRGCHVIASTTMTEYHDSLFRSFNQSGYGDSVRKILGAAPAVLKAKEQDLLDGFLKSLRALGPLCTSSLEVKFLASTERVVKVARVSPTEAFAQLSGHYGLVMHAALEEFAPFVDPKHYPAQLLLIHFVLVEFAIGYVALGEVGRRFAYREKSCIAWMEQLAANLPDRYKKYAEWPTNYVRTELVG</sequence>
<reference evidence="3" key="1">
    <citation type="journal article" date="2023" name="Mol. Phylogenet. Evol.">
        <title>Genome-scale phylogeny and comparative genomics of the fungal order Sordariales.</title>
        <authorList>
            <person name="Hensen N."/>
            <person name="Bonometti L."/>
            <person name="Westerberg I."/>
            <person name="Brannstrom I.O."/>
            <person name="Guillou S."/>
            <person name="Cros-Aarteil S."/>
            <person name="Calhoun S."/>
            <person name="Haridas S."/>
            <person name="Kuo A."/>
            <person name="Mondo S."/>
            <person name="Pangilinan J."/>
            <person name="Riley R."/>
            <person name="LaButti K."/>
            <person name="Andreopoulos B."/>
            <person name="Lipzen A."/>
            <person name="Chen C."/>
            <person name="Yan M."/>
            <person name="Daum C."/>
            <person name="Ng V."/>
            <person name="Clum A."/>
            <person name="Steindorff A."/>
            <person name="Ohm R.A."/>
            <person name="Martin F."/>
            <person name="Silar P."/>
            <person name="Natvig D.O."/>
            <person name="Lalanne C."/>
            <person name="Gautier V."/>
            <person name="Ament-Velasquez S.L."/>
            <person name="Kruys A."/>
            <person name="Hutchinson M.I."/>
            <person name="Powell A.J."/>
            <person name="Barry K."/>
            <person name="Miller A.N."/>
            <person name="Grigoriev I.V."/>
            <person name="Debuchy R."/>
            <person name="Gladieux P."/>
            <person name="Hiltunen Thoren M."/>
            <person name="Johannesson H."/>
        </authorList>
    </citation>
    <scope>NUCLEOTIDE SEQUENCE</scope>
    <source>
        <strain evidence="3">CBS 168.71</strain>
    </source>
</reference>
<keyword evidence="2" id="KW-1133">Transmembrane helix</keyword>
<proteinExistence type="predicted"/>
<dbReference type="GO" id="GO:0000981">
    <property type="term" value="F:DNA-binding transcription factor activity, RNA polymerase II-specific"/>
    <property type="evidence" value="ECO:0007669"/>
    <property type="project" value="TreeGrafter"/>
</dbReference>
<keyword evidence="2" id="KW-0812">Transmembrane</keyword>
<keyword evidence="2" id="KW-0472">Membrane</keyword>
<feature type="transmembrane region" description="Helical" evidence="2">
    <location>
        <begin position="212"/>
        <end position="233"/>
    </location>
</feature>
<name>A0AAE0LS05_9PEZI</name>
<dbReference type="AlphaFoldDB" id="A0AAE0LS05"/>
<gene>
    <name evidence="3" type="ORF">B0H64DRAFT_139576</name>
</gene>
<evidence type="ECO:0000256" key="2">
    <source>
        <dbReference type="SAM" id="Phobius"/>
    </source>
</evidence>
<comment type="caution">
    <text evidence="3">The sequence shown here is derived from an EMBL/GenBank/DDBJ whole genome shotgun (WGS) entry which is preliminary data.</text>
</comment>
<dbReference type="RefSeq" id="XP_062658659.1">
    <property type="nucleotide sequence ID" value="XM_062798256.1"/>
</dbReference>
<dbReference type="GeneID" id="87835204"/>
<organism evidence="3 4">
    <name type="scientific">Chaetomium fimeti</name>
    <dbReference type="NCBI Taxonomy" id="1854472"/>
    <lineage>
        <taxon>Eukaryota</taxon>
        <taxon>Fungi</taxon>
        <taxon>Dikarya</taxon>
        <taxon>Ascomycota</taxon>
        <taxon>Pezizomycotina</taxon>
        <taxon>Sordariomycetes</taxon>
        <taxon>Sordariomycetidae</taxon>
        <taxon>Sordariales</taxon>
        <taxon>Chaetomiaceae</taxon>
        <taxon>Chaetomium</taxon>
    </lineage>
</organism>
<dbReference type="Pfam" id="PF11951">
    <property type="entry name" value="Fungal_trans_2"/>
    <property type="match status" value="1"/>
</dbReference>
<dbReference type="PANTHER" id="PTHR47657">
    <property type="entry name" value="STEROL REGULATORY ELEMENT-BINDING PROTEIN ECM22"/>
    <property type="match status" value="1"/>
</dbReference>
<evidence type="ECO:0000313" key="4">
    <source>
        <dbReference type="Proteomes" id="UP001278766"/>
    </source>
</evidence>
<keyword evidence="1" id="KW-0539">Nucleus</keyword>
<protein>
    <recommendedName>
        <fullName evidence="5">C6 transcription factor</fullName>
    </recommendedName>
</protein>
<dbReference type="Proteomes" id="UP001278766">
    <property type="component" value="Unassembled WGS sequence"/>
</dbReference>
<keyword evidence="4" id="KW-1185">Reference proteome</keyword>
<dbReference type="InterPro" id="IPR021858">
    <property type="entry name" value="Fun_TF"/>
</dbReference>
<dbReference type="InterPro" id="IPR052400">
    <property type="entry name" value="Zn2-C6_fungal_TF"/>
</dbReference>
<evidence type="ECO:0000313" key="3">
    <source>
        <dbReference type="EMBL" id="KAK3295145.1"/>
    </source>
</evidence>
<evidence type="ECO:0008006" key="5">
    <source>
        <dbReference type="Google" id="ProtNLM"/>
    </source>
</evidence>
<dbReference type="PANTHER" id="PTHR47657:SF7">
    <property type="entry name" value="STEROL REGULATORY ELEMENT-BINDING PROTEIN ECM22"/>
    <property type="match status" value="1"/>
</dbReference>